<feature type="transmembrane region" description="Helical" evidence="1">
    <location>
        <begin position="20"/>
        <end position="41"/>
    </location>
</feature>
<organism evidence="2 3">
    <name type="scientific">Erythrobacter longus</name>
    <dbReference type="NCBI Taxonomy" id="1044"/>
    <lineage>
        <taxon>Bacteria</taxon>
        <taxon>Pseudomonadati</taxon>
        <taxon>Pseudomonadota</taxon>
        <taxon>Alphaproteobacteria</taxon>
        <taxon>Sphingomonadales</taxon>
        <taxon>Erythrobacteraceae</taxon>
        <taxon>Erythrobacter/Porphyrobacter group</taxon>
        <taxon>Erythrobacter</taxon>
    </lineage>
</organism>
<comment type="caution">
    <text evidence="2">The sequence shown here is derived from an EMBL/GenBank/DDBJ whole genome shotgun (WGS) entry which is preliminary data.</text>
</comment>
<keyword evidence="1" id="KW-0472">Membrane</keyword>
<feature type="transmembrane region" description="Helical" evidence="1">
    <location>
        <begin position="101"/>
        <end position="120"/>
    </location>
</feature>
<dbReference type="OrthoDB" id="6740035at2"/>
<dbReference type="Proteomes" id="UP000027647">
    <property type="component" value="Unassembled WGS sequence"/>
</dbReference>
<dbReference type="RefSeq" id="WP_034958417.1">
    <property type="nucleotide sequence ID" value="NZ_JMIW01000001.1"/>
</dbReference>
<evidence type="ECO:0000313" key="3">
    <source>
        <dbReference type="Proteomes" id="UP000027647"/>
    </source>
</evidence>
<dbReference type="eggNOG" id="ENOG5032S0F">
    <property type="taxonomic scope" value="Bacteria"/>
</dbReference>
<sequence length="696" mass="75376">MPEGAGLFGPLASLFKGRRGWLVLAALGFVLVALRGATLLFDHSLHSIDGAMQTWFAADNFADGAKLGEEFQSYLGITMILALLPGFMAFGETLWASTVSAYAMVMAGCFAGAYAIIWMLKPVAQKRRWMWALLLIFLFYYVGALMANVIGLPYPATFDPGVSLRPLRGALPFFVLPVFVWALRCILATERARPALVFGLTAGAGLLWSNDAGIPLVIASCIGLGAGLFRDVWLLAKSLVLFALGVAVSAGAVLLLVTHGEPGGWLQYNFIDVPSDQYWYFAPWNREARVLGITDLPSIFMQGQLLSTFSLIVLTASVIIAIARRLAGRGSISRTSAFIFVGSSVVGTALIPQIGGHIGSEYNAITFVLGLCAPLIVFQNALFARIKPLLRLSPRLAVPVLAGVAGAGMIAADGMHFAQTASSTNRTVYAEKLGFYVTPQMAEDLAAIKRFSAELERRGFPRDRRLLSVYTSALDVAAGTKSPAPVGSIIHALGEQNRIDYIEALTGRAVAVTTIAPDYTGWAGWNERANWTFFENLRDLYRPIARNDQHVLWIRSDDASIKEDANCEVSDWGFASFELTITSPRSGIASVFIEREGFDAEPRTALLTVTEDSPFTRAATTPQWSDFPRYGIANARQVEVSAPVEAGEKTRLTLEVLDGSAIGWAECFARVYEPVDYAALPSLSEGIDQLIKEAGQ</sequence>
<keyword evidence="1" id="KW-0812">Transmembrane</keyword>
<accession>A0A074MB46</accession>
<feature type="transmembrane region" description="Helical" evidence="1">
    <location>
        <begin position="170"/>
        <end position="187"/>
    </location>
</feature>
<keyword evidence="1" id="KW-1133">Transmembrane helix</keyword>
<feature type="transmembrane region" description="Helical" evidence="1">
    <location>
        <begin position="305"/>
        <end position="323"/>
    </location>
</feature>
<gene>
    <name evidence="2" type="ORF">EH31_05050</name>
</gene>
<reference evidence="2 3" key="1">
    <citation type="submission" date="2014-04" db="EMBL/GenBank/DDBJ databases">
        <title>A comprehensive comparison of genomes of Erythrobacter spp. strains.</title>
        <authorList>
            <person name="Zheng Q."/>
        </authorList>
    </citation>
    <scope>NUCLEOTIDE SEQUENCE [LARGE SCALE GENOMIC DNA]</scope>
    <source>
        <strain evidence="2 3">DSM 6997</strain>
    </source>
</reference>
<name>A0A074MB46_ERYLO</name>
<feature type="transmembrane region" description="Helical" evidence="1">
    <location>
        <begin position="239"/>
        <end position="258"/>
    </location>
</feature>
<feature type="transmembrane region" description="Helical" evidence="1">
    <location>
        <begin position="74"/>
        <end position="95"/>
    </location>
</feature>
<feature type="transmembrane region" description="Helical" evidence="1">
    <location>
        <begin position="335"/>
        <end position="358"/>
    </location>
</feature>
<feature type="transmembrane region" description="Helical" evidence="1">
    <location>
        <begin position="364"/>
        <end position="384"/>
    </location>
</feature>
<dbReference type="STRING" id="1044.EH31_05050"/>
<feature type="transmembrane region" description="Helical" evidence="1">
    <location>
        <begin position="396"/>
        <end position="418"/>
    </location>
</feature>
<evidence type="ECO:0000256" key="1">
    <source>
        <dbReference type="SAM" id="Phobius"/>
    </source>
</evidence>
<dbReference type="AlphaFoldDB" id="A0A074MB46"/>
<evidence type="ECO:0000313" key="2">
    <source>
        <dbReference type="EMBL" id="KEO92041.1"/>
    </source>
</evidence>
<protein>
    <submittedName>
        <fullName evidence="2">Uncharacterized protein</fullName>
    </submittedName>
</protein>
<keyword evidence="3" id="KW-1185">Reference proteome</keyword>
<feature type="transmembrane region" description="Helical" evidence="1">
    <location>
        <begin position="132"/>
        <end position="150"/>
    </location>
</feature>
<dbReference type="EMBL" id="JMIW01000001">
    <property type="protein sequence ID" value="KEO92041.1"/>
    <property type="molecule type" value="Genomic_DNA"/>
</dbReference>
<proteinExistence type="predicted"/>